<comment type="catalytic activity">
    <reaction evidence="16">
        <text>1,2-dioctanoyl-sn-glycero-3-phospho-(1D-myo-inositol-5-phosphate) + H2O = 1,2-dioctanoyl-sn-glycero-3-phospho-(1D-myo-inositol) + phosphate</text>
        <dbReference type="Rhea" id="RHEA:42308"/>
        <dbReference type="ChEBI" id="CHEBI:15377"/>
        <dbReference type="ChEBI" id="CHEBI:43474"/>
        <dbReference type="ChEBI" id="CHEBI:65221"/>
        <dbReference type="ChEBI" id="CHEBI:78911"/>
    </reaction>
    <physiologicalReaction direction="left-to-right" evidence="16">
        <dbReference type="Rhea" id="RHEA:42309"/>
    </physiologicalReaction>
</comment>
<dbReference type="InterPro" id="IPR020422">
    <property type="entry name" value="TYR_PHOSPHATASE_DUAL_dom"/>
</dbReference>
<evidence type="ECO:0000256" key="16">
    <source>
        <dbReference type="ARBA" id="ARBA00052780"/>
    </source>
</evidence>
<proteinExistence type="predicted"/>
<dbReference type="GO" id="GO:0004721">
    <property type="term" value="F:phosphoprotein phosphatase activity"/>
    <property type="evidence" value="ECO:0007669"/>
    <property type="project" value="UniProtKB-KW"/>
</dbReference>
<evidence type="ECO:0000256" key="4">
    <source>
        <dbReference type="ARBA" id="ARBA00022801"/>
    </source>
</evidence>
<evidence type="ECO:0000256" key="8">
    <source>
        <dbReference type="ARBA" id="ARBA00023209"/>
    </source>
</evidence>
<comment type="caution">
    <text evidence="20">The sequence shown here is derived from an EMBL/GenBank/DDBJ whole genome shotgun (WGS) entry which is preliminary data.</text>
</comment>
<feature type="domain" description="Tyrosine-protein phosphatase" evidence="18">
    <location>
        <begin position="57"/>
        <end position="210"/>
    </location>
</feature>
<keyword evidence="3" id="KW-0444">Lipid biosynthesis</keyword>
<dbReference type="InterPro" id="IPR000340">
    <property type="entry name" value="Dual-sp_phosphatase_cat-dom"/>
</dbReference>
<comment type="pathway">
    <text evidence="2">Lipid metabolism.</text>
</comment>
<keyword evidence="9" id="KW-1208">Phospholipid metabolism</keyword>
<dbReference type="FunFam" id="3.90.190.10:FF:000060">
    <property type="entry name" value="Phosphatidylglycerophosphatase and protein-tyrosine phosphatase 1"/>
    <property type="match status" value="1"/>
</dbReference>
<evidence type="ECO:0000256" key="17">
    <source>
        <dbReference type="ARBA" id="ARBA00069309"/>
    </source>
</evidence>
<evidence type="ECO:0000256" key="1">
    <source>
        <dbReference type="ARBA" id="ARBA00004370"/>
    </source>
</evidence>
<dbReference type="SMART" id="SM00195">
    <property type="entry name" value="DSPc"/>
    <property type="match status" value="1"/>
</dbReference>
<dbReference type="SUPFAM" id="SSF52799">
    <property type="entry name" value="(Phosphotyrosine protein) phosphatases II"/>
    <property type="match status" value="1"/>
</dbReference>
<evidence type="ECO:0000256" key="14">
    <source>
        <dbReference type="ARBA" id="ARBA00052505"/>
    </source>
</evidence>
<reference evidence="20" key="1">
    <citation type="submission" date="2023-03" db="EMBL/GenBank/DDBJ databases">
        <authorList>
            <person name="Steffen K."/>
            <person name="Cardenas P."/>
        </authorList>
    </citation>
    <scope>NUCLEOTIDE SEQUENCE</scope>
</reference>
<evidence type="ECO:0000256" key="7">
    <source>
        <dbReference type="ARBA" id="ARBA00023136"/>
    </source>
</evidence>
<evidence type="ECO:0000259" key="19">
    <source>
        <dbReference type="PROSITE" id="PS50056"/>
    </source>
</evidence>
<dbReference type="PROSITE" id="PS00383">
    <property type="entry name" value="TYR_PHOSPHATASE_1"/>
    <property type="match status" value="1"/>
</dbReference>
<dbReference type="GO" id="GO:0008962">
    <property type="term" value="F:phosphatidylglycerophosphatase activity"/>
    <property type="evidence" value="ECO:0007669"/>
    <property type="project" value="UniProtKB-EC"/>
</dbReference>
<evidence type="ECO:0000259" key="18">
    <source>
        <dbReference type="PROSITE" id="PS50054"/>
    </source>
</evidence>
<feature type="domain" description="Tyrosine specific protein phosphatases" evidence="19">
    <location>
        <begin position="131"/>
        <end position="196"/>
    </location>
</feature>
<dbReference type="InterPro" id="IPR016130">
    <property type="entry name" value="Tyr_Pase_AS"/>
</dbReference>
<evidence type="ECO:0000256" key="5">
    <source>
        <dbReference type="ARBA" id="ARBA00022912"/>
    </source>
</evidence>
<evidence type="ECO:0000256" key="9">
    <source>
        <dbReference type="ARBA" id="ARBA00023264"/>
    </source>
</evidence>
<dbReference type="InterPro" id="IPR029021">
    <property type="entry name" value="Prot-tyrosine_phosphatase-like"/>
</dbReference>
<comment type="subcellular location">
    <subcellularLocation>
        <location evidence="1">Membrane</location>
    </subcellularLocation>
</comment>
<comment type="catalytic activity">
    <reaction evidence="12">
        <text>a 1,2-diacyl-sn-glycero-3-phospho-(1'-sn-glycero-3'-phosphate) + H2O = a 1,2-diacyl-sn-glycero-3-phospho-(1'-sn-glycerol) + phosphate</text>
        <dbReference type="Rhea" id="RHEA:33751"/>
        <dbReference type="ChEBI" id="CHEBI:15377"/>
        <dbReference type="ChEBI" id="CHEBI:43474"/>
        <dbReference type="ChEBI" id="CHEBI:60110"/>
        <dbReference type="ChEBI" id="CHEBI:64716"/>
        <dbReference type="EC" id="3.1.3.27"/>
    </reaction>
    <physiologicalReaction direction="left-to-right" evidence="12">
        <dbReference type="Rhea" id="RHEA:33752"/>
    </physiologicalReaction>
</comment>
<dbReference type="PROSITE" id="PS50054">
    <property type="entry name" value="TYR_PHOSPHATASE_DUAL"/>
    <property type="match status" value="1"/>
</dbReference>
<gene>
    <name evidence="20" type="ORF">GBAR_LOCUS11925</name>
</gene>
<dbReference type="EC" id="3.1.3.27" evidence="11"/>
<keyword evidence="8" id="KW-0594">Phospholipid biosynthesis</keyword>
<evidence type="ECO:0000256" key="6">
    <source>
        <dbReference type="ARBA" id="ARBA00023098"/>
    </source>
</evidence>
<keyword evidence="5" id="KW-0904">Protein phosphatase</keyword>
<keyword evidence="6" id="KW-0443">Lipid metabolism</keyword>
<dbReference type="AlphaFoldDB" id="A0AA35RZ52"/>
<evidence type="ECO:0000256" key="2">
    <source>
        <dbReference type="ARBA" id="ARBA00005189"/>
    </source>
</evidence>
<keyword evidence="4" id="KW-0378">Hydrolase</keyword>
<evidence type="ECO:0000313" key="21">
    <source>
        <dbReference type="Proteomes" id="UP001174909"/>
    </source>
</evidence>
<evidence type="ECO:0000256" key="10">
    <source>
        <dbReference type="ARBA" id="ARBA00024192"/>
    </source>
</evidence>
<dbReference type="Pfam" id="PF00782">
    <property type="entry name" value="DSPc"/>
    <property type="match status" value="1"/>
</dbReference>
<dbReference type="InterPro" id="IPR000387">
    <property type="entry name" value="Tyr_Pase_dom"/>
</dbReference>
<evidence type="ECO:0000256" key="3">
    <source>
        <dbReference type="ARBA" id="ARBA00022516"/>
    </source>
</evidence>
<dbReference type="GO" id="GO:0005737">
    <property type="term" value="C:cytoplasm"/>
    <property type="evidence" value="ECO:0007669"/>
    <property type="project" value="UniProtKB-ARBA"/>
</dbReference>
<evidence type="ECO:0000313" key="20">
    <source>
        <dbReference type="EMBL" id="CAI8019909.1"/>
    </source>
</evidence>
<dbReference type="PROSITE" id="PS50056">
    <property type="entry name" value="TYR_PHOSPHATASE_2"/>
    <property type="match status" value="1"/>
</dbReference>
<comment type="catalytic activity">
    <reaction evidence="13">
        <text>a 1-acyl-2-hexanoyl-sn-glycero-3-phospho-(1D-myo-inositol-5-phosphate) + H2O = a 1-acyl-2-hexanoyl-sn-glycero-3-phospho-(1D-myo-inositol) + phosphate</text>
        <dbReference type="Rhea" id="RHEA:42320"/>
        <dbReference type="ChEBI" id="CHEBI:15377"/>
        <dbReference type="ChEBI" id="CHEBI:43474"/>
        <dbReference type="ChEBI" id="CHEBI:78930"/>
        <dbReference type="ChEBI" id="CHEBI:78931"/>
    </reaction>
    <physiologicalReaction direction="left-to-right" evidence="13">
        <dbReference type="Rhea" id="RHEA:42321"/>
    </physiologicalReaction>
</comment>
<keyword evidence="21" id="KW-1185">Reference proteome</keyword>
<keyword evidence="7" id="KW-0472">Membrane</keyword>
<dbReference type="PANTHER" id="PTHR46712:SF1">
    <property type="entry name" value="PHOSPHATIDYLGLYCEROPHOSPHATASE AND PROTEIN-TYROSINE PHOSPHATASE 1"/>
    <property type="match status" value="1"/>
</dbReference>
<evidence type="ECO:0000256" key="11">
    <source>
        <dbReference type="ARBA" id="ARBA00024224"/>
    </source>
</evidence>
<evidence type="ECO:0000256" key="15">
    <source>
        <dbReference type="ARBA" id="ARBA00052632"/>
    </source>
</evidence>
<accession>A0AA35RZ52</accession>
<organism evidence="20 21">
    <name type="scientific">Geodia barretti</name>
    <name type="common">Barrett's horny sponge</name>
    <dbReference type="NCBI Taxonomy" id="519541"/>
    <lineage>
        <taxon>Eukaryota</taxon>
        <taxon>Metazoa</taxon>
        <taxon>Porifera</taxon>
        <taxon>Demospongiae</taxon>
        <taxon>Heteroscleromorpha</taxon>
        <taxon>Tetractinellida</taxon>
        <taxon>Astrophorina</taxon>
        <taxon>Geodiidae</taxon>
        <taxon>Geodia</taxon>
    </lineage>
</organism>
<dbReference type="GO" id="GO:0004439">
    <property type="term" value="F:phosphatidylinositol-4,5-bisphosphate 5-phosphatase activity"/>
    <property type="evidence" value="ECO:0007669"/>
    <property type="project" value="TreeGrafter"/>
</dbReference>
<protein>
    <recommendedName>
        <fullName evidence="17">Phosphatidylglycerophosphatase and protein-tyrosine phosphatase 1</fullName>
        <ecNumber evidence="11">3.1.3.27</ecNumber>
    </recommendedName>
</protein>
<dbReference type="EMBL" id="CASHTH010001787">
    <property type="protein sequence ID" value="CAI8019909.1"/>
    <property type="molecule type" value="Genomic_DNA"/>
</dbReference>
<dbReference type="InterPro" id="IPR042165">
    <property type="entry name" value="PTPMT1"/>
</dbReference>
<dbReference type="Proteomes" id="UP001174909">
    <property type="component" value="Unassembled WGS sequence"/>
</dbReference>
<comment type="pathway">
    <text evidence="10">Phospholipid metabolism; phosphatidylglycerol biosynthesis; phosphatidylglycerol from CDP-diacylglycerol: step 2/2.</text>
</comment>
<evidence type="ECO:0000256" key="13">
    <source>
        <dbReference type="ARBA" id="ARBA00051818"/>
    </source>
</evidence>
<dbReference type="GO" id="GO:0008654">
    <property type="term" value="P:phospholipid biosynthetic process"/>
    <property type="evidence" value="ECO:0007669"/>
    <property type="project" value="UniProtKB-KW"/>
</dbReference>
<name>A0AA35RZ52_GEOBA</name>
<dbReference type="Gene3D" id="3.90.190.10">
    <property type="entry name" value="Protein tyrosine phosphatase superfamily"/>
    <property type="match status" value="1"/>
</dbReference>
<dbReference type="InterPro" id="IPR044596">
    <property type="entry name" value="PTPMT1-like"/>
</dbReference>
<sequence length="210" mass="24102">MSMSLMVLITSLYKVATGWLVRAVYGGSLHNVGVRLLYLPSLARMSFLWSYMGKKNWYDRVDDTVILGALPFRSQTKELVEREKVTATISVNEWYEIQFFTNNKKEWEAHGVTQHWFETVDFQPPSLDNIREGLEVINQVKASGNSVYLHCKAGKGRSAVVAACYLIKDRNLSVGEAIDFLRSKRPQISINKFQRQRVTEFLELSKTKSE</sequence>
<dbReference type="PANTHER" id="PTHR46712">
    <property type="entry name" value="PHOSPHATIDYLGLYCEROPHOSPHATASE AND PROTEIN-TYROSINE PHOSPHATASE 1"/>
    <property type="match status" value="1"/>
</dbReference>
<dbReference type="GO" id="GO:0016020">
    <property type="term" value="C:membrane"/>
    <property type="evidence" value="ECO:0007669"/>
    <property type="project" value="UniProtKB-SubCell"/>
</dbReference>
<comment type="catalytic activity">
    <reaction evidence="15">
        <text>1,2-di-(9Z-octadecenoyl)-sn-glycero-3-phospho-(1'-sn-glycerol-3'-phosphate) + H2O = 1,2-di-(9Z-octadecenoyl)-sn-glycero-3-phospho-(1'-sn-glycerol) + phosphate</text>
        <dbReference type="Rhea" id="RHEA:42304"/>
        <dbReference type="ChEBI" id="CHEBI:15377"/>
        <dbReference type="ChEBI" id="CHEBI:43474"/>
        <dbReference type="ChEBI" id="CHEBI:75163"/>
        <dbReference type="ChEBI" id="CHEBI:78907"/>
    </reaction>
    <physiologicalReaction direction="left-to-right" evidence="15">
        <dbReference type="Rhea" id="RHEA:42305"/>
    </physiologicalReaction>
</comment>
<dbReference type="CDD" id="cd14524">
    <property type="entry name" value="PTPMT1"/>
    <property type="match status" value="1"/>
</dbReference>
<comment type="catalytic activity">
    <reaction evidence="14">
        <text>1,2-dibutyryl-sn-glycero-3-phospho-(1D-myo-inositol-5-phosphate) + H2O = 1,2-dibutyryl-sn-glycero-3-phospho-(1D-myo-inositol) + phosphate</text>
        <dbReference type="Rhea" id="RHEA:42584"/>
        <dbReference type="ChEBI" id="CHEBI:15377"/>
        <dbReference type="ChEBI" id="CHEBI:43474"/>
        <dbReference type="ChEBI" id="CHEBI:82605"/>
        <dbReference type="ChEBI" id="CHEBI:82606"/>
    </reaction>
    <physiologicalReaction direction="left-to-right" evidence="14">
        <dbReference type="Rhea" id="RHEA:42585"/>
    </physiologicalReaction>
</comment>
<evidence type="ECO:0000256" key="12">
    <source>
        <dbReference type="ARBA" id="ARBA00050944"/>
    </source>
</evidence>